<evidence type="ECO:0000313" key="8">
    <source>
        <dbReference type="Proteomes" id="UP000823915"/>
    </source>
</evidence>
<dbReference type="InterPro" id="IPR023346">
    <property type="entry name" value="Lysozyme-like_dom_sf"/>
</dbReference>
<dbReference type="PANTHER" id="PTHR32282:SF33">
    <property type="entry name" value="PEPTIDOGLYCAN GLYCOSYLTRANSFERASE"/>
    <property type="match status" value="1"/>
</dbReference>
<dbReference type="PANTHER" id="PTHR32282">
    <property type="entry name" value="BINDING PROTEIN TRANSPEPTIDASE, PUTATIVE-RELATED"/>
    <property type="match status" value="1"/>
</dbReference>
<protein>
    <recommendedName>
        <fullName evidence="2">Penicillin-binding protein 1A</fullName>
    </recommendedName>
</protein>
<gene>
    <name evidence="7" type="ORF">H9838_04900</name>
</gene>
<dbReference type="Gene3D" id="1.10.3810.10">
    <property type="entry name" value="Biosynthetic peptidoglycan transglycosylase-like"/>
    <property type="match status" value="1"/>
</dbReference>
<dbReference type="InterPro" id="IPR001264">
    <property type="entry name" value="Glyco_trans_51"/>
</dbReference>
<keyword evidence="5" id="KW-0046">Antibiotic resistance</keyword>
<dbReference type="GO" id="GO:0008955">
    <property type="term" value="F:peptidoglycan glycosyltransferase activity"/>
    <property type="evidence" value="ECO:0007669"/>
    <property type="project" value="TreeGrafter"/>
</dbReference>
<evidence type="ECO:0000259" key="6">
    <source>
        <dbReference type="Pfam" id="PF00912"/>
    </source>
</evidence>
<keyword evidence="3" id="KW-0808">Transferase</keyword>
<evidence type="ECO:0000256" key="3">
    <source>
        <dbReference type="ARBA" id="ARBA00022679"/>
    </source>
</evidence>
<evidence type="ECO:0000313" key="7">
    <source>
        <dbReference type="EMBL" id="HIY26498.1"/>
    </source>
</evidence>
<dbReference type="Proteomes" id="UP000823915">
    <property type="component" value="Unassembled WGS sequence"/>
</dbReference>
<dbReference type="GO" id="GO:0046677">
    <property type="term" value="P:response to antibiotic"/>
    <property type="evidence" value="ECO:0007669"/>
    <property type="project" value="UniProtKB-KW"/>
</dbReference>
<comment type="subcellular location">
    <subcellularLocation>
        <location evidence="1">Cell membrane</location>
        <topology evidence="1">Single-pass type II membrane protein</topology>
    </subcellularLocation>
</comment>
<reference evidence="7" key="2">
    <citation type="submission" date="2021-04" db="EMBL/GenBank/DDBJ databases">
        <authorList>
            <person name="Gilroy R."/>
        </authorList>
    </citation>
    <scope>NUCLEOTIDE SEQUENCE</scope>
    <source>
        <strain evidence="7">1282</strain>
    </source>
</reference>
<organism evidence="7 8">
    <name type="scientific">Candidatus Acutalibacter pullistercoris</name>
    <dbReference type="NCBI Taxonomy" id="2838418"/>
    <lineage>
        <taxon>Bacteria</taxon>
        <taxon>Bacillati</taxon>
        <taxon>Bacillota</taxon>
        <taxon>Clostridia</taxon>
        <taxon>Eubacteriales</taxon>
        <taxon>Acutalibacteraceae</taxon>
        <taxon>Acutalibacter</taxon>
    </lineage>
</organism>
<accession>A0A9D2BZU0</accession>
<dbReference type="AlphaFoldDB" id="A0A9D2BZU0"/>
<comment type="caution">
    <text evidence="7">The sequence shown here is derived from an EMBL/GenBank/DDBJ whole genome shotgun (WGS) entry which is preliminary data.</text>
</comment>
<sequence>MRLLRWLRNIALCLLCAGALGAGWLTLKGWDLYQQVLDEKPLEQRVEEVRSQEGFTPFEELPQTYVDAVVAVEDQRFFSHGGVDFLALGRALLNDLRTLSFQEGGSTITQQVAKNLCLGQEKSLERKVAEVFLAWDLEGKYSKEEIFELYGNAIYFGSGCYCVADASETYFGVEPQDMTPSQCTLLAGIPNAPSVYDLNENSDLAAQRQRQVVERMVEEEYLSAGEAAALVGA</sequence>
<feature type="non-terminal residue" evidence="7">
    <location>
        <position position="233"/>
    </location>
</feature>
<evidence type="ECO:0000256" key="4">
    <source>
        <dbReference type="ARBA" id="ARBA00022968"/>
    </source>
</evidence>
<dbReference type="InterPro" id="IPR036950">
    <property type="entry name" value="PBP_transglycosylase"/>
</dbReference>
<feature type="domain" description="Glycosyl transferase family 51" evidence="6">
    <location>
        <begin position="49"/>
        <end position="216"/>
    </location>
</feature>
<keyword evidence="4" id="KW-0735">Signal-anchor</keyword>
<dbReference type="EMBL" id="DXDU01000079">
    <property type="protein sequence ID" value="HIY26498.1"/>
    <property type="molecule type" value="Genomic_DNA"/>
</dbReference>
<evidence type="ECO:0000256" key="1">
    <source>
        <dbReference type="ARBA" id="ARBA00004401"/>
    </source>
</evidence>
<dbReference type="GO" id="GO:0005886">
    <property type="term" value="C:plasma membrane"/>
    <property type="evidence" value="ECO:0007669"/>
    <property type="project" value="UniProtKB-SubCell"/>
</dbReference>
<dbReference type="InterPro" id="IPR050396">
    <property type="entry name" value="Glycosyltr_51/Transpeptidase"/>
</dbReference>
<keyword evidence="4" id="KW-0812">Transmembrane</keyword>
<evidence type="ECO:0000256" key="5">
    <source>
        <dbReference type="ARBA" id="ARBA00023251"/>
    </source>
</evidence>
<name>A0A9D2BZU0_9FIRM</name>
<reference evidence="7" key="1">
    <citation type="journal article" date="2021" name="PeerJ">
        <title>Extensive microbial diversity within the chicken gut microbiome revealed by metagenomics and culture.</title>
        <authorList>
            <person name="Gilroy R."/>
            <person name="Ravi A."/>
            <person name="Getino M."/>
            <person name="Pursley I."/>
            <person name="Horton D.L."/>
            <person name="Alikhan N.F."/>
            <person name="Baker D."/>
            <person name="Gharbi K."/>
            <person name="Hall N."/>
            <person name="Watson M."/>
            <person name="Adriaenssens E.M."/>
            <person name="Foster-Nyarko E."/>
            <person name="Jarju S."/>
            <person name="Secka A."/>
            <person name="Antonio M."/>
            <person name="Oren A."/>
            <person name="Chaudhuri R.R."/>
            <person name="La Ragione R."/>
            <person name="Hildebrand F."/>
            <person name="Pallen M.J."/>
        </authorList>
    </citation>
    <scope>NUCLEOTIDE SEQUENCE</scope>
    <source>
        <strain evidence="7">1282</strain>
    </source>
</reference>
<proteinExistence type="predicted"/>
<evidence type="ECO:0000256" key="2">
    <source>
        <dbReference type="ARBA" id="ARBA00018638"/>
    </source>
</evidence>
<dbReference type="Pfam" id="PF00912">
    <property type="entry name" value="Transgly"/>
    <property type="match status" value="1"/>
</dbReference>
<dbReference type="SUPFAM" id="SSF53955">
    <property type="entry name" value="Lysozyme-like"/>
    <property type="match status" value="1"/>
</dbReference>